<dbReference type="Proteomes" id="UP001501637">
    <property type="component" value="Unassembled WGS sequence"/>
</dbReference>
<protein>
    <submittedName>
        <fullName evidence="1">Uncharacterized protein</fullName>
    </submittedName>
</protein>
<evidence type="ECO:0000313" key="1">
    <source>
        <dbReference type="EMBL" id="GAA3148724.1"/>
    </source>
</evidence>
<reference evidence="2" key="1">
    <citation type="journal article" date="2019" name="Int. J. Syst. Evol. Microbiol.">
        <title>The Global Catalogue of Microorganisms (GCM) 10K type strain sequencing project: providing services to taxonomists for standard genome sequencing and annotation.</title>
        <authorList>
            <consortium name="The Broad Institute Genomics Platform"/>
            <consortium name="The Broad Institute Genome Sequencing Center for Infectious Disease"/>
            <person name="Wu L."/>
            <person name="Ma J."/>
        </authorList>
    </citation>
    <scope>NUCLEOTIDE SEQUENCE [LARGE SCALE GENOMIC DNA]</scope>
    <source>
        <strain evidence="2">JCM 9092</strain>
    </source>
</reference>
<name>A0ABP6NIE6_9ACTN</name>
<dbReference type="RefSeq" id="WP_344529900.1">
    <property type="nucleotide sequence ID" value="NZ_BAAAUG010000204.1"/>
</dbReference>
<comment type="caution">
    <text evidence="1">The sequence shown here is derived from an EMBL/GenBank/DDBJ whole genome shotgun (WGS) entry which is preliminary data.</text>
</comment>
<organism evidence="1 2">
    <name type="scientific">Streptomyces rectiviolaceus</name>
    <dbReference type="NCBI Taxonomy" id="332591"/>
    <lineage>
        <taxon>Bacteria</taxon>
        <taxon>Bacillati</taxon>
        <taxon>Actinomycetota</taxon>
        <taxon>Actinomycetes</taxon>
        <taxon>Kitasatosporales</taxon>
        <taxon>Streptomycetaceae</taxon>
        <taxon>Streptomyces</taxon>
    </lineage>
</organism>
<proteinExistence type="predicted"/>
<dbReference type="EMBL" id="BAAAUG010000204">
    <property type="protein sequence ID" value="GAA3148724.1"/>
    <property type="molecule type" value="Genomic_DNA"/>
</dbReference>
<evidence type="ECO:0000313" key="2">
    <source>
        <dbReference type="Proteomes" id="UP001501637"/>
    </source>
</evidence>
<sequence>MNDRLPTTADMTSLWARTTRVEITGTPGEPELRYDVRDAGELRELSGLLTVDLTADAFCCMCWGDLRFLLSDARGRHVEQLTLHLGSASSDLDCGRAGQFPLVHAEGLRNWLTVRGLRQPA</sequence>
<keyword evidence="2" id="KW-1185">Reference proteome</keyword>
<accession>A0ABP6NIE6</accession>
<gene>
    <name evidence="1" type="ORF">GCM10010449_79180</name>
</gene>